<proteinExistence type="predicted"/>
<keyword evidence="2" id="KW-0378">Hydrolase</keyword>
<keyword evidence="3" id="KW-1185">Reference proteome</keyword>
<comment type="caution">
    <text evidence="2">The sequence shown here is derived from an EMBL/GenBank/DDBJ whole genome shotgun (WGS) entry which is preliminary data.</text>
</comment>
<evidence type="ECO:0000313" key="3">
    <source>
        <dbReference type="Proteomes" id="UP000680038"/>
    </source>
</evidence>
<reference evidence="2" key="1">
    <citation type="submission" date="2021-04" db="EMBL/GenBank/DDBJ databases">
        <authorList>
            <person name="Rodrigo-Torres L."/>
            <person name="Arahal R. D."/>
            <person name="Lucena T."/>
        </authorList>
    </citation>
    <scope>NUCLEOTIDE SEQUENCE</scope>
    <source>
        <strain evidence="2">CECT 9275</strain>
    </source>
</reference>
<dbReference type="PANTHER" id="PTHR30231">
    <property type="entry name" value="DNA POLYMERASE III SUBUNIT EPSILON"/>
    <property type="match status" value="1"/>
</dbReference>
<dbReference type="CDD" id="cd06127">
    <property type="entry name" value="DEDDh"/>
    <property type="match status" value="1"/>
</dbReference>
<gene>
    <name evidence="2" type="primary">dinG_3</name>
    <name evidence="2" type="ORF">DYBT9275_04600</name>
</gene>
<sequence>MSDLMHTLQLKKPLAFFDLETTGVSIVRDRIVEISVVKALPNGETEIRTRRINPEMPIPLESSLIHGIYDEDVKDCPTFKGIAKNLAAFLEGCDLAGFNSNRFDIPMLVEEFLRVGVEFDLKNRRTVDAQRIYHMMEPRNLSAAYKYYCGKTLLDAHSAEADTIATFEVLQGQIAKYEGVKITDAHGNETEPIKNDVAALHELTASNLIDFAGRMVYNDKGEEVFNFGKHNGKRVADVLKNEPSFFDWMMKGEFPLDTKRKLTEIKLRGLTQR</sequence>
<keyword evidence="2" id="KW-0269">Exonuclease</keyword>
<dbReference type="InterPro" id="IPR036397">
    <property type="entry name" value="RNaseH_sf"/>
</dbReference>
<name>A0A916JH00_9BACT</name>
<accession>A0A916JH00</accession>
<dbReference type="Gene3D" id="3.30.420.10">
    <property type="entry name" value="Ribonuclease H-like superfamily/Ribonuclease H"/>
    <property type="match status" value="1"/>
</dbReference>
<dbReference type="GO" id="GO:0005829">
    <property type="term" value="C:cytosol"/>
    <property type="evidence" value="ECO:0007669"/>
    <property type="project" value="TreeGrafter"/>
</dbReference>
<feature type="domain" description="Exonuclease" evidence="1">
    <location>
        <begin position="13"/>
        <end position="179"/>
    </location>
</feature>
<dbReference type="AlphaFoldDB" id="A0A916JH00"/>
<dbReference type="Proteomes" id="UP000680038">
    <property type="component" value="Unassembled WGS sequence"/>
</dbReference>
<dbReference type="InterPro" id="IPR046768">
    <property type="entry name" value="ExoX-like_C"/>
</dbReference>
<dbReference type="GO" id="GO:0003676">
    <property type="term" value="F:nucleic acid binding"/>
    <property type="evidence" value="ECO:0007669"/>
    <property type="project" value="InterPro"/>
</dbReference>
<dbReference type="Pfam" id="PF00929">
    <property type="entry name" value="RNase_T"/>
    <property type="match status" value="1"/>
</dbReference>
<dbReference type="EMBL" id="CAJRAF010000002">
    <property type="protein sequence ID" value="CAG5009926.1"/>
    <property type="molecule type" value="Genomic_DNA"/>
</dbReference>
<evidence type="ECO:0000313" key="2">
    <source>
        <dbReference type="EMBL" id="CAG5009926.1"/>
    </source>
</evidence>
<dbReference type="SMART" id="SM00479">
    <property type="entry name" value="EXOIII"/>
    <property type="match status" value="1"/>
</dbReference>
<dbReference type="GO" id="GO:0008408">
    <property type="term" value="F:3'-5' exonuclease activity"/>
    <property type="evidence" value="ECO:0007669"/>
    <property type="project" value="TreeGrafter"/>
</dbReference>
<dbReference type="Pfam" id="PF20600">
    <property type="entry name" value="ExoX-like_C"/>
    <property type="match status" value="1"/>
</dbReference>
<dbReference type="SUPFAM" id="SSF53098">
    <property type="entry name" value="Ribonuclease H-like"/>
    <property type="match status" value="1"/>
</dbReference>
<dbReference type="PANTHER" id="PTHR30231:SF41">
    <property type="entry name" value="DNA POLYMERASE III SUBUNIT EPSILON"/>
    <property type="match status" value="1"/>
</dbReference>
<dbReference type="EC" id="3.1.-.-" evidence="2"/>
<evidence type="ECO:0000259" key="1">
    <source>
        <dbReference type="SMART" id="SM00479"/>
    </source>
</evidence>
<dbReference type="InterPro" id="IPR013520">
    <property type="entry name" value="Ribonucl_H"/>
</dbReference>
<keyword evidence="2" id="KW-0540">Nuclease</keyword>
<dbReference type="GO" id="GO:0045004">
    <property type="term" value="P:DNA replication proofreading"/>
    <property type="evidence" value="ECO:0007669"/>
    <property type="project" value="TreeGrafter"/>
</dbReference>
<protein>
    <submittedName>
        <fullName evidence="2">3'-5' exonuclease DinG</fullName>
        <ecNumber evidence="2">3.1.-.-</ecNumber>
    </submittedName>
</protein>
<organism evidence="2 3">
    <name type="scientific">Dyadobacter helix</name>
    <dbReference type="NCBI Taxonomy" id="2822344"/>
    <lineage>
        <taxon>Bacteria</taxon>
        <taxon>Pseudomonadati</taxon>
        <taxon>Bacteroidota</taxon>
        <taxon>Cytophagia</taxon>
        <taxon>Cytophagales</taxon>
        <taxon>Spirosomataceae</taxon>
        <taxon>Dyadobacter</taxon>
    </lineage>
</organism>
<dbReference type="InterPro" id="IPR012337">
    <property type="entry name" value="RNaseH-like_sf"/>
</dbReference>